<dbReference type="Pfam" id="PF05069">
    <property type="entry name" value="Phage_tail_S"/>
    <property type="match status" value="1"/>
</dbReference>
<evidence type="ECO:0000256" key="1">
    <source>
        <dbReference type="SAM" id="MobiDB-lite"/>
    </source>
</evidence>
<keyword evidence="3" id="KW-1185">Reference proteome</keyword>
<dbReference type="RefSeq" id="WP_369460492.1">
    <property type="nucleotide sequence ID" value="NZ_JBGBDC010000006.1"/>
</dbReference>
<feature type="compositionally biased region" description="Polar residues" evidence="1">
    <location>
        <begin position="37"/>
        <end position="48"/>
    </location>
</feature>
<reference evidence="2 3" key="1">
    <citation type="journal article" date="2016" name="Int. J. Syst. Evol. Microbiol.">
        <title>Description of Comamonas sediminis sp. nov., isolated from lagoon sediments.</title>
        <authorList>
            <person name="Subhash Y."/>
            <person name="Bang J.J."/>
            <person name="You T.H."/>
            <person name="Lee S.S."/>
        </authorList>
    </citation>
    <scope>NUCLEOTIDE SEQUENCE [LARGE SCALE GENOMIC DNA]</scope>
    <source>
        <strain evidence="2 3">JCM 31169</strain>
    </source>
</reference>
<comment type="caution">
    <text evidence="2">The sequence shown here is derived from an EMBL/GenBank/DDBJ whole genome shotgun (WGS) entry which is preliminary data.</text>
</comment>
<feature type="region of interest" description="Disordered" evidence="1">
    <location>
        <begin position="37"/>
        <end position="64"/>
    </location>
</feature>
<evidence type="ECO:0000313" key="2">
    <source>
        <dbReference type="EMBL" id="MEY2252461.1"/>
    </source>
</evidence>
<dbReference type="NCBIfam" id="TIGR01635">
    <property type="entry name" value="tail_comp_S"/>
    <property type="match status" value="1"/>
</dbReference>
<organism evidence="2 3">
    <name type="scientific">Comamonas sediminis</name>
    <dbReference type="NCBI Taxonomy" id="1783360"/>
    <lineage>
        <taxon>Bacteria</taxon>
        <taxon>Pseudomonadati</taxon>
        <taxon>Pseudomonadota</taxon>
        <taxon>Betaproteobacteria</taxon>
        <taxon>Burkholderiales</taxon>
        <taxon>Comamonadaceae</taxon>
        <taxon>Comamonas</taxon>
    </lineage>
</organism>
<dbReference type="InterPro" id="IPR006522">
    <property type="entry name" value="Phage_virion_morphogenesis"/>
</dbReference>
<gene>
    <name evidence="2" type="ORF">AB7A72_15695</name>
</gene>
<accession>A0ABV4B665</accession>
<sequence length="157" mass="17486">MADLQQLETWCGDMLRKMDAANRRRLTLDIARHLRASNTGRMKAQTSPDGEPWTKRKPQGDGLGNQARAAALRKKSARPMFEKLRRAKWLKAKGTADRATVEFAARAARIAAVHHDGLTDEVKPGGPTYRYPARPLLGISAADADQIRDIILQHLHS</sequence>
<dbReference type="Proteomes" id="UP001562178">
    <property type="component" value="Unassembled WGS sequence"/>
</dbReference>
<name>A0ABV4B665_9BURK</name>
<evidence type="ECO:0000313" key="3">
    <source>
        <dbReference type="Proteomes" id="UP001562178"/>
    </source>
</evidence>
<protein>
    <submittedName>
        <fullName evidence="2">Phage virion morphogenesis protein</fullName>
    </submittedName>
</protein>
<proteinExistence type="predicted"/>
<dbReference type="EMBL" id="JBGBDC010000006">
    <property type="protein sequence ID" value="MEY2252461.1"/>
    <property type="molecule type" value="Genomic_DNA"/>
</dbReference>